<dbReference type="FunFam" id="3.80.10.10:FF:000041">
    <property type="entry name" value="LRR receptor-like serine/threonine-protein kinase ERECTA"/>
    <property type="match status" value="1"/>
</dbReference>
<dbReference type="InterPro" id="IPR013210">
    <property type="entry name" value="LRR_N_plant-typ"/>
</dbReference>
<dbReference type="Proteomes" id="UP001153076">
    <property type="component" value="Unassembled WGS sequence"/>
</dbReference>
<evidence type="ECO:0000256" key="10">
    <source>
        <dbReference type="ARBA" id="ARBA00023180"/>
    </source>
</evidence>
<evidence type="ECO:0000256" key="9">
    <source>
        <dbReference type="ARBA" id="ARBA00023136"/>
    </source>
</evidence>
<evidence type="ECO:0000256" key="12">
    <source>
        <dbReference type="SAM" id="SignalP"/>
    </source>
</evidence>
<evidence type="ECO:0000256" key="11">
    <source>
        <dbReference type="SAM" id="Phobius"/>
    </source>
</evidence>
<feature type="signal peptide" evidence="12">
    <location>
        <begin position="1"/>
        <end position="25"/>
    </location>
</feature>
<keyword evidence="9 11" id="KW-0472">Membrane</keyword>
<dbReference type="FunFam" id="3.80.10.10:FF:000896">
    <property type="entry name" value="Leucine-rich repeat receptor-like protein kinase"/>
    <property type="match status" value="1"/>
</dbReference>
<comment type="caution">
    <text evidence="14">The sequence shown here is derived from an EMBL/GenBank/DDBJ whole genome shotgun (WGS) entry which is preliminary data.</text>
</comment>
<keyword evidence="10" id="KW-0325">Glycoprotein</keyword>
<dbReference type="InterPro" id="IPR032675">
    <property type="entry name" value="LRR_dom_sf"/>
</dbReference>
<sequence length="931" mass="102372">MEISLTLSCLQLLLATSIVVPTILGATDVYTEALLSLKSELVDHYNGLGDWFVPSRKITSEEIAACSWSGVSCNSNSTMVIGLDLSGRGLGGDISGKQFGVFVDLVSLNLSHNLLWGHLPVSIFNLTNLRNLDISRNNFSREFPSGVSELKKLAVLDAFSNSFSGPLPTEVSQIESLKVLNFAGSYFSGPIPKEYGNFRSLQFIHLAGNFLGGEIPPELGKLQTMTHMEIGYNSYQGGVPWQLGNMSELKYLDIAGANLSGPIPRELSNLTKLESLFLFRNQLDGFIPSEFSKLVSLKSLDLSDNLISGQIPESFSELKNLALLSLMYNQMTGAIPQAIADLPMLETLLIWNNFFYGSLPQSLGISSQLKLVDVSTNNFNGSIPPNLCANGMLSKIILFSNNFTGQLPLSLSNCSSLVRIRFEDNSLSGPISLNFSSLSDISYVDLSRNKFTGGVPEDILQASKLEYFNVSDNPELGGNLPPGIWSLPLLRNFSASSCNISGTIPSFKFCKSLGVIELSSNALSGIIPETISDCQGLSIINLSENNLCGSIPEKLGHSTSLQLLNVSFNDISGSVPQENTFRLMGSSAFIGNPKLCGLPLHRCPDSKEVQTEFLWVLILCVAVVALIALAVSGVCYIQKGRKKGPWKMVSFSGLPKFTANDVIKSFNSTELIEALPYSLASSPVCKVTLPTGITVLVKKIECDPRRMKVLEECIIQMGNARHKNLVRLLGYCYKRDLVYLLYDYLPNGTLAEKIATKQDWTSKYKAVMGIVKGLYFLHHECYPAIPHGDLRASNIVFDEKMELRLAEFGLRFLMQLNKGSFPSTFSKTQPDQFNAAMKEELYMDIYNFGNIVLEILTSGRVKHLSQSMQNKSTEALLEDICNEHEVGPQNSSRKEIRLMLQVALLCTRNRSSERPSMEDMLKLISGSKLSE</sequence>
<dbReference type="InterPro" id="IPR003591">
    <property type="entry name" value="Leu-rich_rpt_typical-subtyp"/>
</dbReference>
<dbReference type="OrthoDB" id="676979at2759"/>
<evidence type="ECO:0000256" key="4">
    <source>
        <dbReference type="ARBA" id="ARBA00022614"/>
    </source>
</evidence>
<evidence type="ECO:0000256" key="2">
    <source>
        <dbReference type="ARBA" id="ARBA00009592"/>
    </source>
</evidence>
<evidence type="ECO:0000256" key="7">
    <source>
        <dbReference type="ARBA" id="ARBA00022737"/>
    </source>
</evidence>
<dbReference type="Pfam" id="PF00560">
    <property type="entry name" value="LRR_1"/>
    <property type="match status" value="4"/>
</dbReference>
<keyword evidence="6 12" id="KW-0732">Signal</keyword>
<comment type="subcellular location">
    <subcellularLocation>
        <location evidence="1">Membrane</location>
        <topology evidence="1">Single-pass type I membrane protein</topology>
    </subcellularLocation>
</comment>
<dbReference type="Pfam" id="PF08263">
    <property type="entry name" value="LRRNT_2"/>
    <property type="match status" value="1"/>
</dbReference>
<dbReference type="FunFam" id="3.80.10.10:FF:000275">
    <property type="entry name" value="Leucine-rich repeat receptor-like protein kinase"/>
    <property type="match status" value="1"/>
</dbReference>
<evidence type="ECO:0000259" key="13">
    <source>
        <dbReference type="PROSITE" id="PS50011"/>
    </source>
</evidence>
<evidence type="ECO:0000313" key="14">
    <source>
        <dbReference type="EMBL" id="KAJ8437132.1"/>
    </source>
</evidence>
<evidence type="ECO:0000256" key="8">
    <source>
        <dbReference type="ARBA" id="ARBA00022989"/>
    </source>
</evidence>
<evidence type="ECO:0000256" key="3">
    <source>
        <dbReference type="ARBA" id="ARBA00022553"/>
    </source>
</evidence>
<name>A0A9Q1K684_9CARY</name>
<dbReference type="Gene3D" id="3.80.10.10">
    <property type="entry name" value="Ribonuclease Inhibitor"/>
    <property type="match status" value="4"/>
</dbReference>
<dbReference type="Gene3D" id="1.10.510.10">
    <property type="entry name" value="Transferase(Phosphotransferase) domain 1"/>
    <property type="match status" value="1"/>
</dbReference>
<dbReference type="GO" id="GO:0004672">
    <property type="term" value="F:protein kinase activity"/>
    <property type="evidence" value="ECO:0007669"/>
    <property type="project" value="InterPro"/>
</dbReference>
<dbReference type="GO" id="GO:0005524">
    <property type="term" value="F:ATP binding"/>
    <property type="evidence" value="ECO:0007669"/>
    <property type="project" value="InterPro"/>
</dbReference>
<dbReference type="FunFam" id="3.80.10.10:FF:000221">
    <property type="entry name" value="Leucine-rich repeat receptor-like protein kinase PXL1"/>
    <property type="match status" value="1"/>
</dbReference>
<organism evidence="14 15">
    <name type="scientific">Carnegiea gigantea</name>
    <dbReference type="NCBI Taxonomy" id="171969"/>
    <lineage>
        <taxon>Eukaryota</taxon>
        <taxon>Viridiplantae</taxon>
        <taxon>Streptophyta</taxon>
        <taxon>Embryophyta</taxon>
        <taxon>Tracheophyta</taxon>
        <taxon>Spermatophyta</taxon>
        <taxon>Magnoliopsida</taxon>
        <taxon>eudicotyledons</taxon>
        <taxon>Gunneridae</taxon>
        <taxon>Pentapetalae</taxon>
        <taxon>Caryophyllales</taxon>
        <taxon>Cactineae</taxon>
        <taxon>Cactaceae</taxon>
        <taxon>Cactoideae</taxon>
        <taxon>Echinocereeae</taxon>
        <taxon>Carnegiea</taxon>
    </lineage>
</organism>
<dbReference type="PROSITE" id="PS00109">
    <property type="entry name" value="PROTEIN_KINASE_TYR"/>
    <property type="match status" value="1"/>
</dbReference>
<evidence type="ECO:0000256" key="1">
    <source>
        <dbReference type="ARBA" id="ARBA00004479"/>
    </source>
</evidence>
<evidence type="ECO:0000313" key="15">
    <source>
        <dbReference type="Proteomes" id="UP001153076"/>
    </source>
</evidence>
<dbReference type="PROSITE" id="PS51450">
    <property type="entry name" value="LRR"/>
    <property type="match status" value="1"/>
</dbReference>
<protein>
    <recommendedName>
        <fullName evidence="13">Protein kinase domain-containing protein</fullName>
    </recommendedName>
</protein>
<dbReference type="FunFam" id="3.80.10.10:FF:000722">
    <property type="entry name" value="Leucine-rich repeat receptor-like protein kinase"/>
    <property type="match status" value="1"/>
</dbReference>
<dbReference type="GO" id="GO:0033612">
    <property type="term" value="F:receptor serine/threonine kinase binding"/>
    <property type="evidence" value="ECO:0007669"/>
    <property type="project" value="TreeGrafter"/>
</dbReference>
<proteinExistence type="inferred from homology"/>
<dbReference type="Pfam" id="PF07714">
    <property type="entry name" value="PK_Tyr_Ser-Thr"/>
    <property type="match status" value="1"/>
</dbReference>
<keyword evidence="3" id="KW-0597">Phosphoprotein</keyword>
<dbReference type="PANTHER" id="PTHR48056">
    <property type="entry name" value="LRR RECEPTOR-LIKE SERINE/THREONINE-PROTEIN KINASE-RELATED"/>
    <property type="match status" value="1"/>
</dbReference>
<dbReference type="InterPro" id="IPR050647">
    <property type="entry name" value="Plant_LRR-RLKs"/>
</dbReference>
<keyword evidence="15" id="KW-1185">Reference proteome</keyword>
<dbReference type="SUPFAM" id="SSF52047">
    <property type="entry name" value="RNI-like"/>
    <property type="match status" value="2"/>
</dbReference>
<reference evidence="14" key="1">
    <citation type="submission" date="2022-04" db="EMBL/GenBank/DDBJ databases">
        <title>Carnegiea gigantea Genome sequencing and assembly v2.</title>
        <authorList>
            <person name="Copetti D."/>
            <person name="Sanderson M.J."/>
            <person name="Burquez A."/>
            <person name="Wojciechowski M.F."/>
        </authorList>
    </citation>
    <scope>NUCLEOTIDE SEQUENCE</scope>
    <source>
        <strain evidence="14">SGP5-SGP5p</strain>
        <tissue evidence="14">Aerial part</tissue>
    </source>
</reference>
<dbReference type="Pfam" id="PF13855">
    <property type="entry name" value="LRR_8"/>
    <property type="match status" value="2"/>
</dbReference>
<evidence type="ECO:0000256" key="6">
    <source>
        <dbReference type="ARBA" id="ARBA00022729"/>
    </source>
</evidence>
<keyword evidence="5 11" id="KW-0812">Transmembrane</keyword>
<feature type="chain" id="PRO_5040460006" description="Protein kinase domain-containing protein" evidence="12">
    <location>
        <begin position="26"/>
        <end position="931"/>
    </location>
</feature>
<dbReference type="InterPro" id="IPR011009">
    <property type="entry name" value="Kinase-like_dom_sf"/>
</dbReference>
<dbReference type="SMART" id="SM00369">
    <property type="entry name" value="LRR_TYP"/>
    <property type="match status" value="4"/>
</dbReference>
<comment type="similarity">
    <text evidence="2">Belongs to the RLP family.</text>
</comment>
<dbReference type="InterPro" id="IPR001245">
    <property type="entry name" value="Ser-Thr/Tyr_kinase_cat_dom"/>
</dbReference>
<dbReference type="InterPro" id="IPR001611">
    <property type="entry name" value="Leu-rich_rpt"/>
</dbReference>
<evidence type="ECO:0000256" key="5">
    <source>
        <dbReference type="ARBA" id="ARBA00022692"/>
    </source>
</evidence>
<dbReference type="GO" id="GO:0016020">
    <property type="term" value="C:membrane"/>
    <property type="evidence" value="ECO:0007669"/>
    <property type="project" value="UniProtKB-SubCell"/>
</dbReference>
<feature type="transmembrane region" description="Helical" evidence="11">
    <location>
        <begin position="613"/>
        <end position="637"/>
    </location>
</feature>
<dbReference type="FunFam" id="1.10.510.10:FF:001306">
    <property type="entry name" value="Leucine-rich repeat receptor-like protein kinase TDR"/>
    <property type="match status" value="1"/>
</dbReference>
<accession>A0A9Q1K684</accession>
<keyword evidence="8 11" id="KW-1133">Transmembrane helix</keyword>
<dbReference type="SUPFAM" id="SSF56112">
    <property type="entry name" value="Protein kinase-like (PK-like)"/>
    <property type="match status" value="1"/>
</dbReference>
<dbReference type="AlphaFoldDB" id="A0A9Q1K684"/>
<dbReference type="PROSITE" id="PS50011">
    <property type="entry name" value="PROTEIN_KINASE_DOM"/>
    <property type="match status" value="1"/>
</dbReference>
<gene>
    <name evidence="14" type="ORF">Cgig2_016875</name>
</gene>
<dbReference type="InterPro" id="IPR008266">
    <property type="entry name" value="Tyr_kinase_AS"/>
</dbReference>
<dbReference type="PANTHER" id="PTHR48056:SF25">
    <property type="entry name" value="PROTEIN KINASE DOMAIN-CONTAINING PROTEIN"/>
    <property type="match status" value="1"/>
</dbReference>
<dbReference type="EMBL" id="JAKOGI010000316">
    <property type="protein sequence ID" value="KAJ8437132.1"/>
    <property type="molecule type" value="Genomic_DNA"/>
</dbReference>
<feature type="domain" description="Protein kinase" evidence="13">
    <location>
        <begin position="657"/>
        <end position="931"/>
    </location>
</feature>
<keyword evidence="4" id="KW-0433">Leucine-rich repeat</keyword>
<dbReference type="InterPro" id="IPR000719">
    <property type="entry name" value="Prot_kinase_dom"/>
</dbReference>
<keyword evidence="7" id="KW-0677">Repeat</keyword>